<sequence length="511" mass="56591">MFLLLFSTNGSGRPPPNTSTSVSSTSSLASATPPLPNFTKMTFISSGTPKALTSAVSTHNTSAPSVCVSFPPMPVDSMQSPQPVSMVQHNNMNSGAQSGNVETKSDEERKNDLIQEKLFKMNKSFDKHSPNRNKSSSKNNNNSNSATNNNNHHSNNGNECNSPSSTSEPLYMMLREKRMMNNWNSKVNIMLEHLPHSTNKESGGGNGVKQLQQQSESKRRRRDVQEEEEEEDEDDDEEEDDDEDNRAHEEWKNKSLSKSSSSTIESTGICGNTRSSRKKKSRKIFDPADHETPSRKRKIVSNSPTPSADEEFPKEDICLCCEGGSSKNKKGNPEPLLKCKDCSNIVHPSCLEYTDVLSKKILEAPTWQCINCKVCAICESNKEDIVLIFCDGCDLGYHRDCTNPKIPNKVSGSWECSHCRKIRPTLTTIKSNSQTSSTPAEGMNGHDLPMEPLAEIKRNESSATSSSSMDNNGIPVKTTSFFRPNITPAFPSAYWEPPRKLGRLSSRSRNP</sequence>
<feature type="compositionally biased region" description="Polar residues" evidence="9">
    <location>
        <begin position="263"/>
        <end position="273"/>
    </location>
</feature>
<name>A0A7R8HDS6_LEPSM</name>
<dbReference type="Gene3D" id="3.30.40.10">
    <property type="entry name" value="Zinc/RING finger domain, C3HC4 (zinc finger)"/>
    <property type="match status" value="1"/>
</dbReference>
<dbReference type="SUPFAM" id="SSF57903">
    <property type="entry name" value="FYVE/PHD zinc finger"/>
    <property type="match status" value="2"/>
</dbReference>
<feature type="region of interest" description="Disordered" evidence="9">
    <location>
        <begin position="458"/>
        <end position="511"/>
    </location>
</feature>
<comment type="subcellular location">
    <subcellularLocation>
        <location evidence="1">Nucleus</location>
    </subcellularLocation>
</comment>
<keyword evidence="5" id="KW-0862">Zinc</keyword>
<keyword evidence="2" id="KW-0479">Metal-binding</keyword>
<evidence type="ECO:0000259" key="10">
    <source>
        <dbReference type="PROSITE" id="PS50016"/>
    </source>
</evidence>
<dbReference type="Proteomes" id="UP000675881">
    <property type="component" value="Chromosome 9"/>
</dbReference>
<evidence type="ECO:0000313" key="11">
    <source>
        <dbReference type="EMBL" id="CAF3035710.1"/>
    </source>
</evidence>
<evidence type="ECO:0000256" key="8">
    <source>
        <dbReference type="ARBA" id="ARBA00023242"/>
    </source>
</evidence>
<feature type="compositionally biased region" description="Polar residues" evidence="9">
    <location>
        <begin position="77"/>
        <end position="102"/>
    </location>
</feature>
<evidence type="ECO:0000256" key="2">
    <source>
        <dbReference type="ARBA" id="ARBA00022723"/>
    </source>
</evidence>
<feature type="compositionally biased region" description="Low complexity" evidence="9">
    <location>
        <begin position="18"/>
        <end position="32"/>
    </location>
</feature>
<dbReference type="EMBL" id="HG994588">
    <property type="protein sequence ID" value="CAF3035710.1"/>
    <property type="molecule type" value="Genomic_DNA"/>
</dbReference>
<reference evidence="11" key="1">
    <citation type="submission" date="2021-02" db="EMBL/GenBank/DDBJ databases">
        <authorList>
            <person name="Bekaert M."/>
        </authorList>
    </citation>
    <scope>NUCLEOTIDE SEQUENCE</scope>
    <source>
        <strain evidence="11">IoA-00</strain>
    </source>
</reference>
<dbReference type="InterPro" id="IPR001965">
    <property type="entry name" value="Znf_PHD"/>
</dbReference>
<keyword evidence="3" id="KW-0677">Repeat</keyword>
<feature type="region of interest" description="Disordered" evidence="9">
    <location>
        <begin position="196"/>
        <end position="311"/>
    </location>
</feature>
<dbReference type="PANTHER" id="PTHR45888">
    <property type="entry name" value="HL01030P-RELATED"/>
    <property type="match status" value="1"/>
</dbReference>
<evidence type="ECO:0000313" key="12">
    <source>
        <dbReference type="Proteomes" id="UP000675881"/>
    </source>
</evidence>
<keyword evidence="4" id="KW-0863">Zinc-finger</keyword>
<evidence type="ECO:0000256" key="7">
    <source>
        <dbReference type="ARBA" id="ARBA00023163"/>
    </source>
</evidence>
<organism evidence="11 12">
    <name type="scientific">Lepeophtheirus salmonis</name>
    <name type="common">Salmon louse</name>
    <name type="synonym">Caligus salmonis</name>
    <dbReference type="NCBI Taxonomy" id="72036"/>
    <lineage>
        <taxon>Eukaryota</taxon>
        <taxon>Metazoa</taxon>
        <taxon>Ecdysozoa</taxon>
        <taxon>Arthropoda</taxon>
        <taxon>Crustacea</taxon>
        <taxon>Multicrustacea</taxon>
        <taxon>Hexanauplia</taxon>
        <taxon>Copepoda</taxon>
        <taxon>Siphonostomatoida</taxon>
        <taxon>Caligidae</taxon>
        <taxon>Lepeophtheirus</taxon>
    </lineage>
</organism>
<evidence type="ECO:0000256" key="3">
    <source>
        <dbReference type="ARBA" id="ARBA00022737"/>
    </source>
</evidence>
<feature type="region of interest" description="Disordered" evidence="9">
    <location>
        <begin position="430"/>
        <end position="449"/>
    </location>
</feature>
<feature type="region of interest" description="Disordered" evidence="9">
    <location>
        <begin position="122"/>
        <end position="167"/>
    </location>
</feature>
<dbReference type="AlphaFoldDB" id="A0A7R8HDS6"/>
<dbReference type="OrthoDB" id="10004495at2759"/>
<feature type="region of interest" description="Disordered" evidence="9">
    <location>
        <begin position="77"/>
        <end position="108"/>
    </location>
</feature>
<dbReference type="SMART" id="SM00249">
    <property type="entry name" value="PHD"/>
    <property type="match status" value="2"/>
</dbReference>
<dbReference type="GO" id="GO:0005634">
    <property type="term" value="C:nucleus"/>
    <property type="evidence" value="ECO:0007669"/>
    <property type="project" value="UniProtKB-SubCell"/>
</dbReference>
<feature type="domain" description="PHD-type" evidence="10">
    <location>
        <begin position="315"/>
        <end position="375"/>
    </location>
</feature>
<keyword evidence="8" id="KW-0539">Nucleus</keyword>
<evidence type="ECO:0000256" key="4">
    <source>
        <dbReference type="ARBA" id="ARBA00022771"/>
    </source>
</evidence>
<evidence type="ECO:0000256" key="9">
    <source>
        <dbReference type="SAM" id="MobiDB-lite"/>
    </source>
</evidence>
<protein>
    <submittedName>
        <fullName evidence="11">DPF2</fullName>
    </submittedName>
</protein>
<gene>
    <name evidence="11" type="ORF">LSAA_15004</name>
</gene>
<keyword evidence="7" id="KW-0804">Transcription</keyword>
<feature type="compositionally biased region" description="Low complexity" evidence="9">
    <location>
        <begin position="132"/>
        <end position="162"/>
    </location>
</feature>
<dbReference type="InterPro" id="IPR019787">
    <property type="entry name" value="Znf_PHD-finger"/>
</dbReference>
<evidence type="ECO:0000256" key="5">
    <source>
        <dbReference type="ARBA" id="ARBA00022833"/>
    </source>
</evidence>
<evidence type="ECO:0000256" key="6">
    <source>
        <dbReference type="ARBA" id="ARBA00023015"/>
    </source>
</evidence>
<accession>A0A7R8HDS6</accession>
<keyword evidence="12" id="KW-1185">Reference proteome</keyword>
<dbReference type="InterPro" id="IPR013083">
    <property type="entry name" value="Znf_RING/FYVE/PHD"/>
</dbReference>
<dbReference type="InterPro" id="IPR011011">
    <property type="entry name" value="Znf_FYVE_PHD"/>
</dbReference>
<feature type="compositionally biased region" description="Polar residues" evidence="9">
    <location>
        <begin position="430"/>
        <end position="439"/>
    </location>
</feature>
<feature type="compositionally biased region" description="Basic and acidic residues" evidence="9">
    <location>
        <begin position="283"/>
        <end position="294"/>
    </location>
</feature>
<feature type="compositionally biased region" description="Acidic residues" evidence="9">
    <location>
        <begin position="225"/>
        <end position="244"/>
    </location>
</feature>
<dbReference type="PROSITE" id="PS50016">
    <property type="entry name" value="ZF_PHD_2"/>
    <property type="match status" value="2"/>
</dbReference>
<feature type="region of interest" description="Disordered" evidence="9">
    <location>
        <begin position="6"/>
        <end position="35"/>
    </location>
</feature>
<feature type="domain" description="PHD-type" evidence="10">
    <location>
        <begin position="372"/>
        <end position="422"/>
    </location>
</feature>
<keyword evidence="6" id="KW-0805">Transcription regulation</keyword>
<dbReference type="Pfam" id="PF00628">
    <property type="entry name" value="PHD"/>
    <property type="match status" value="1"/>
</dbReference>
<dbReference type="PANTHER" id="PTHR45888:SF4">
    <property type="entry name" value="PHD FINGER PROTEIN 10"/>
    <property type="match status" value="1"/>
</dbReference>
<evidence type="ECO:0000256" key="1">
    <source>
        <dbReference type="ARBA" id="ARBA00004123"/>
    </source>
</evidence>
<dbReference type="GO" id="GO:0008270">
    <property type="term" value="F:zinc ion binding"/>
    <property type="evidence" value="ECO:0007669"/>
    <property type="project" value="UniProtKB-KW"/>
</dbReference>
<proteinExistence type="predicted"/>